<keyword evidence="3 7" id="KW-0378">Hydrolase</keyword>
<dbReference type="Gene3D" id="3.60.15.10">
    <property type="entry name" value="Ribonuclease Z/Hydroxyacylglutathione hydrolase-like"/>
    <property type="match status" value="1"/>
</dbReference>
<dbReference type="PROSITE" id="PS51257">
    <property type="entry name" value="PROKAR_LIPOPROTEIN"/>
    <property type="match status" value="1"/>
</dbReference>
<evidence type="ECO:0000313" key="7">
    <source>
        <dbReference type="EMBL" id="MBB5272980.1"/>
    </source>
</evidence>
<evidence type="ECO:0000313" key="8">
    <source>
        <dbReference type="Proteomes" id="UP000532440"/>
    </source>
</evidence>
<dbReference type="RefSeq" id="WP_183969052.1">
    <property type="nucleotide sequence ID" value="NZ_BAABEW010000024.1"/>
</dbReference>
<keyword evidence="2" id="KW-0479">Metal-binding</keyword>
<dbReference type="PANTHER" id="PTHR42978">
    <property type="entry name" value="QUORUM-QUENCHING LACTONASE YTNP-RELATED-RELATED"/>
    <property type="match status" value="1"/>
</dbReference>
<keyword evidence="8" id="KW-1185">Reference proteome</keyword>
<dbReference type="GO" id="GO:0046872">
    <property type="term" value="F:metal ion binding"/>
    <property type="evidence" value="ECO:0007669"/>
    <property type="project" value="UniProtKB-KW"/>
</dbReference>
<dbReference type="AlphaFoldDB" id="A0A7W8MA36"/>
<organism evidence="7 8">
    <name type="scientific">Quisquiliibacterium transsilvanicum</name>
    <dbReference type="NCBI Taxonomy" id="1549638"/>
    <lineage>
        <taxon>Bacteria</taxon>
        <taxon>Pseudomonadati</taxon>
        <taxon>Pseudomonadota</taxon>
        <taxon>Betaproteobacteria</taxon>
        <taxon>Burkholderiales</taxon>
        <taxon>Burkholderiaceae</taxon>
        <taxon>Quisquiliibacterium</taxon>
    </lineage>
</organism>
<dbReference type="SMART" id="SM00849">
    <property type="entry name" value="Lactamase_B"/>
    <property type="match status" value="1"/>
</dbReference>
<dbReference type="CDD" id="cd07720">
    <property type="entry name" value="OPHC2-like_MBL-fold"/>
    <property type="match status" value="1"/>
</dbReference>
<evidence type="ECO:0000256" key="4">
    <source>
        <dbReference type="ARBA" id="ARBA00022833"/>
    </source>
</evidence>
<sequence>MSIDRRGFMMAGAALAAGAGLAGCATSPAPSAAARRIPGVSTFRLGSWSVTSITDGHFERPLAEDFVRNAKLAQVQAALREAGLPTDRITIPLNVFLVDTGPRKVLIDAGTGSFGAPTSGRLLANLGAAGIDPVSIDTVLISHFHGDHINGLRDREGRAVFPNARVMVPAPEWDWWMDDRRMNAQPVDQRGGFMAARRVFGPIASTVERFEPGRELLPGIVSMPAYGHTAGHTMFMLNSGGQRLLYWADLTNIAALFVRNPDWQVSFDMDPETARRSRRRVMEMALAENLTVAGFHLPDGGMGRLARQGSGYRFVPLAA</sequence>
<evidence type="ECO:0000259" key="6">
    <source>
        <dbReference type="SMART" id="SM00849"/>
    </source>
</evidence>
<name>A0A7W8MA36_9BURK</name>
<evidence type="ECO:0000256" key="5">
    <source>
        <dbReference type="SAM" id="SignalP"/>
    </source>
</evidence>
<proteinExistence type="inferred from homology"/>
<keyword evidence="5" id="KW-0732">Signal</keyword>
<accession>A0A7W8MA36</accession>
<dbReference type="Pfam" id="PF00753">
    <property type="entry name" value="Lactamase_B"/>
    <property type="match status" value="1"/>
</dbReference>
<feature type="domain" description="Metallo-beta-lactamase" evidence="6">
    <location>
        <begin position="92"/>
        <end position="296"/>
    </location>
</feature>
<dbReference type="InterPro" id="IPR036866">
    <property type="entry name" value="RibonucZ/Hydroxyglut_hydro"/>
</dbReference>
<gene>
    <name evidence="7" type="ORF">HNQ70_003003</name>
</gene>
<comment type="caution">
    <text evidence="7">The sequence shown here is derived from an EMBL/GenBank/DDBJ whole genome shotgun (WGS) entry which is preliminary data.</text>
</comment>
<comment type="similarity">
    <text evidence="1">Belongs to the metallo-beta-lactamase superfamily.</text>
</comment>
<dbReference type="Proteomes" id="UP000532440">
    <property type="component" value="Unassembled WGS sequence"/>
</dbReference>
<dbReference type="GO" id="GO:0016787">
    <property type="term" value="F:hydrolase activity"/>
    <property type="evidence" value="ECO:0007669"/>
    <property type="project" value="UniProtKB-KW"/>
</dbReference>
<dbReference type="EMBL" id="JACHGB010000005">
    <property type="protein sequence ID" value="MBB5272980.1"/>
    <property type="molecule type" value="Genomic_DNA"/>
</dbReference>
<reference evidence="7 8" key="1">
    <citation type="submission" date="2020-08" db="EMBL/GenBank/DDBJ databases">
        <title>Genomic Encyclopedia of Type Strains, Phase IV (KMG-IV): sequencing the most valuable type-strain genomes for metagenomic binning, comparative biology and taxonomic classification.</title>
        <authorList>
            <person name="Goeker M."/>
        </authorList>
    </citation>
    <scope>NUCLEOTIDE SEQUENCE [LARGE SCALE GENOMIC DNA]</scope>
    <source>
        <strain evidence="7 8">DSM 29781</strain>
    </source>
</reference>
<dbReference type="InterPro" id="IPR001279">
    <property type="entry name" value="Metallo-B-lactamas"/>
</dbReference>
<evidence type="ECO:0000256" key="2">
    <source>
        <dbReference type="ARBA" id="ARBA00022723"/>
    </source>
</evidence>
<feature type="signal peptide" evidence="5">
    <location>
        <begin position="1"/>
        <end position="16"/>
    </location>
</feature>
<dbReference type="PROSITE" id="PS51318">
    <property type="entry name" value="TAT"/>
    <property type="match status" value="1"/>
</dbReference>
<dbReference type="SUPFAM" id="SSF56281">
    <property type="entry name" value="Metallo-hydrolase/oxidoreductase"/>
    <property type="match status" value="1"/>
</dbReference>
<evidence type="ECO:0000256" key="3">
    <source>
        <dbReference type="ARBA" id="ARBA00022801"/>
    </source>
</evidence>
<keyword evidence="4" id="KW-0862">Zinc</keyword>
<feature type="chain" id="PRO_5030881433" evidence="5">
    <location>
        <begin position="17"/>
        <end position="319"/>
    </location>
</feature>
<evidence type="ECO:0000256" key="1">
    <source>
        <dbReference type="ARBA" id="ARBA00007749"/>
    </source>
</evidence>
<dbReference type="InterPro" id="IPR051013">
    <property type="entry name" value="MBL_superfamily_lactonases"/>
</dbReference>
<dbReference type="PANTHER" id="PTHR42978:SF6">
    <property type="entry name" value="QUORUM-QUENCHING LACTONASE YTNP-RELATED"/>
    <property type="match status" value="1"/>
</dbReference>
<dbReference type="InterPro" id="IPR006311">
    <property type="entry name" value="TAT_signal"/>
</dbReference>
<protein>
    <submittedName>
        <fullName evidence="7">Glyoxylase-like metal-dependent hydrolase (Beta-lactamase superfamily II)</fullName>
    </submittedName>
</protein>